<dbReference type="PANTHER" id="PTHR30478">
    <property type="entry name" value="DNA POLYMERASE III SUBUNIT BETA"/>
    <property type="match status" value="1"/>
</dbReference>
<dbReference type="InterPro" id="IPR046938">
    <property type="entry name" value="DNA_clamp_sf"/>
</dbReference>
<dbReference type="Pfam" id="PF00712">
    <property type="entry name" value="DNA_pol3_beta"/>
    <property type="match status" value="1"/>
</dbReference>
<dbReference type="GO" id="GO:0009360">
    <property type="term" value="C:DNA polymerase III complex"/>
    <property type="evidence" value="ECO:0007669"/>
    <property type="project" value="InterPro"/>
</dbReference>
<dbReference type="InterPro" id="IPR022637">
    <property type="entry name" value="DNA_polIII_beta_cen"/>
</dbReference>
<gene>
    <name evidence="12" type="ORF">UFOPK1722_01092</name>
</gene>
<dbReference type="GO" id="GO:0006271">
    <property type="term" value="P:DNA strand elongation involved in DNA replication"/>
    <property type="evidence" value="ECO:0007669"/>
    <property type="project" value="TreeGrafter"/>
</dbReference>
<dbReference type="GO" id="GO:0008408">
    <property type="term" value="F:3'-5' exonuclease activity"/>
    <property type="evidence" value="ECO:0007669"/>
    <property type="project" value="InterPro"/>
</dbReference>
<dbReference type="Gene3D" id="3.10.150.10">
    <property type="entry name" value="DNA Polymerase III, subunit A, domain 2"/>
    <property type="match status" value="1"/>
</dbReference>
<evidence type="ECO:0000256" key="5">
    <source>
        <dbReference type="ARBA" id="ARBA00022695"/>
    </source>
</evidence>
<name>A0A6J6F074_9ZZZZ</name>
<dbReference type="InterPro" id="IPR022635">
    <property type="entry name" value="DNA_polIII_beta_C"/>
</dbReference>
<dbReference type="SMART" id="SM00480">
    <property type="entry name" value="POL3Bc"/>
    <property type="match status" value="1"/>
</dbReference>
<comment type="subcellular location">
    <subcellularLocation>
        <location evidence="1">Cytoplasm</location>
    </subcellularLocation>
</comment>
<evidence type="ECO:0000256" key="3">
    <source>
        <dbReference type="ARBA" id="ARBA00022490"/>
    </source>
</evidence>
<protein>
    <submittedName>
        <fullName evidence="12">Unannotated protein</fullName>
    </submittedName>
</protein>
<dbReference type="AlphaFoldDB" id="A0A6J6F074"/>
<dbReference type="Gene3D" id="3.70.10.10">
    <property type="match status" value="1"/>
</dbReference>
<reference evidence="12" key="1">
    <citation type="submission" date="2020-05" db="EMBL/GenBank/DDBJ databases">
        <authorList>
            <person name="Chiriac C."/>
            <person name="Salcher M."/>
            <person name="Ghai R."/>
            <person name="Kavagutti S V."/>
        </authorList>
    </citation>
    <scope>NUCLEOTIDE SEQUENCE</scope>
</reference>
<feature type="domain" description="DNA polymerase III beta sliding clamp N-terminal" evidence="9">
    <location>
        <begin position="1"/>
        <end position="116"/>
    </location>
</feature>
<dbReference type="InterPro" id="IPR001001">
    <property type="entry name" value="DNA_polIII_beta"/>
</dbReference>
<keyword evidence="7" id="KW-0239">DNA-directed DNA polymerase</keyword>
<accession>A0A6J6F074</accession>
<dbReference type="NCBIfam" id="TIGR00663">
    <property type="entry name" value="dnan"/>
    <property type="match status" value="1"/>
</dbReference>
<dbReference type="PANTHER" id="PTHR30478:SF0">
    <property type="entry name" value="BETA SLIDING CLAMP"/>
    <property type="match status" value="1"/>
</dbReference>
<dbReference type="SUPFAM" id="SSF55979">
    <property type="entry name" value="DNA clamp"/>
    <property type="match status" value="3"/>
</dbReference>
<evidence type="ECO:0000259" key="11">
    <source>
        <dbReference type="Pfam" id="PF02768"/>
    </source>
</evidence>
<keyword evidence="4" id="KW-0808">Transferase</keyword>
<dbReference type="CDD" id="cd00140">
    <property type="entry name" value="beta_clamp"/>
    <property type="match status" value="1"/>
</dbReference>
<dbReference type="Pfam" id="PF02768">
    <property type="entry name" value="DNA_pol3_beta_3"/>
    <property type="match status" value="1"/>
</dbReference>
<dbReference type="GO" id="GO:0003677">
    <property type="term" value="F:DNA binding"/>
    <property type="evidence" value="ECO:0007669"/>
    <property type="project" value="UniProtKB-KW"/>
</dbReference>
<sequence length="363" mass="38808">MKFRCEREVLNEAFTAASRAASNRGTNPTLSCLRLVLAGESLRVTGTDGDLTIDSSITVSNGKDGVVLVPGKLAADVVKSLPSGAVDIEVVDDKVEISAGRVNFNVPIGAGDDFPKWSGTVGEGAPMSAPEFAEALRQVVRAASTDDARGVYTGVYMTGVDGKLRLVATDSYRMAIRDIDASVIPDGKSVVVPARALSELLRLLDKQERVSMNITENDVTFEAGSVRLVTRLLTGSFADYQRLIPPNLPNTLTVAREPLTEAIRRVKLVARDPIGTPLRMQITGIAVTLRMITPDNGEATEQLDANHAGSDIEIRFNNELLTQGLEACGTDDVTIQTSEPGKLAVIKGVGQPNFTYLLMPLKS</sequence>
<feature type="domain" description="DNA polymerase III beta sliding clamp C-terminal" evidence="11">
    <location>
        <begin position="242"/>
        <end position="361"/>
    </location>
</feature>
<evidence type="ECO:0000256" key="4">
    <source>
        <dbReference type="ARBA" id="ARBA00022679"/>
    </source>
</evidence>
<evidence type="ECO:0000259" key="10">
    <source>
        <dbReference type="Pfam" id="PF02767"/>
    </source>
</evidence>
<evidence type="ECO:0000256" key="6">
    <source>
        <dbReference type="ARBA" id="ARBA00022705"/>
    </source>
</evidence>
<evidence type="ECO:0000256" key="1">
    <source>
        <dbReference type="ARBA" id="ARBA00004496"/>
    </source>
</evidence>
<comment type="similarity">
    <text evidence="2">Belongs to the beta sliding clamp family.</text>
</comment>
<feature type="domain" description="DNA polymerase III beta sliding clamp central" evidence="10">
    <location>
        <begin position="131"/>
        <end position="239"/>
    </location>
</feature>
<keyword evidence="6" id="KW-0235">DNA replication</keyword>
<keyword evidence="8" id="KW-0238">DNA-binding</keyword>
<evidence type="ECO:0000259" key="9">
    <source>
        <dbReference type="Pfam" id="PF00712"/>
    </source>
</evidence>
<keyword evidence="3" id="KW-0963">Cytoplasm</keyword>
<proteinExistence type="inferred from homology"/>
<evidence type="ECO:0000313" key="12">
    <source>
        <dbReference type="EMBL" id="CAB4581806.1"/>
    </source>
</evidence>
<evidence type="ECO:0000256" key="2">
    <source>
        <dbReference type="ARBA" id="ARBA00010752"/>
    </source>
</evidence>
<dbReference type="Pfam" id="PF02767">
    <property type="entry name" value="DNA_pol3_beta_2"/>
    <property type="match status" value="1"/>
</dbReference>
<dbReference type="GO" id="GO:0003887">
    <property type="term" value="F:DNA-directed DNA polymerase activity"/>
    <property type="evidence" value="ECO:0007669"/>
    <property type="project" value="UniProtKB-KW"/>
</dbReference>
<evidence type="ECO:0000256" key="8">
    <source>
        <dbReference type="ARBA" id="ARBA00023125"/>
    </source>
</evidence>
<organism evidence="12">
    <name type="scientific">freshwater metagenome</name>
    <dbReference type="NCBI Taxonomy" id="449393"/>
    <lineage>
        <taxon>unclassified sequences</taxon>
        <taxon>metagenomes</taxon>
        <taxon>ecological metagenomes</taxon>
    </lineage>
</organism>
<dbReference type="InterPro" id="IPR022634">
    <property type="entry name" value="DNA_polIII_beta_N"/>
</dbReference>
<evidence type="ECO:0000256" key="7">
    <source>
        <dbReference type="ARBA" id="ARBA00022932"/>
    </source>
</evidence>
<dbReference type="GO" id="GO:0005737">
    <property type="term" value="C:cytoplasm"/>
    <property type="evidence" value="ECO:0007669"/>
    <property type="project" value="UniProtKB-SubCell"/>
</dbReference>
<keyword evidence="5" id="KW-0548">Nucleotidyltransferase</keyword>
<dbReference type="EMBL" id="CAEZTS010000091">
    <property type="protein sequence ID" value="CAB4581806.1"/>
    <property type="molecule type" value="Genomic_DNA"/>
</dbReference>
<dbReference type="PIRSF" id="PIRSF000804">
    <property type="entry name" value="DNA_pol_III_b"/>
    <property type="match status" value="1"/>
</dbReference>